<evidence type="ECO:0000313" key="2">
    <source>
        <dbReference type="EMBL" id="GAB57596.1"/>
    </source>
</evidence>
<name>I1DU68_9GAMM</name>
<accession>I1DU68</accession>
<dbReference type="EMBL" id="BAFK01000002">
    <property type="protein sequence ID" value="GAB57596.1"/>
    <property type="molecule type" value="Genomic_DNA"/>
</dbReference>
<reference evidence="2 3" key="1">
    <citation type="journal article" date="2012" name="J. Bacteriol.">
        <title>Genome Sequence of the Protease-Producing Bacterium Rheinheimera nanhaiensis E407-8T, Isolated from Deep-Sea Sediment of the South China Sea.</title>
        <authorList>
            <person name="Zhang X.-Y."/>
            <person name="Zhang Y.-J."/>
            <person name="Qin Q.-L."/>
            <person name="Xie B.-B."/>
            <person name="Chen X.-L."/>
            <person name="Zhou B.-C."/>
            <person name="Zhang Y.-Z."/>
        </authorList>
    </citation>
    <scope>NUCLEOTIDE SEQUENCE [LARGE SCALE GENOMIC DNA]</scope>
    <source>
        <strain evidence="2 3">E407-8</strain>
    </source>
</reference>
<dbReference type="PIRSF" id="PIRSF029218">
    <property type="entry name" value="ParE"/>
    <property type="match status" value="1"/>
</dbReference>
<keyword evidence="1" id="KW-1277">Toxin-antitoxin system</keyword>
<dbReference type="Gene3D" id="3.30.2310.20">
    <property type="entry name" value="RelE-like"/>
    <property type="match status" value="1"/>
</dbReference>
<dbReference type="InterPro" id="IPR035093">
    <property type="entry name" value="RelE/ParE_toxin_dom_sf"/>
</dbReference>
<comment type="caution">
    <text evidence="2">The sequence shown here is derived from an EMBL/GenBank/DDBJ whole genome shotgun (WGS) entry which is preliminary data.</text>
</comment>
<dbReference type="Proteomes" id="UP000004374">
    <property type="component" value="Unassembled WGS sequence"/>
</dbReference>
<dbReference type="InterPro" id="IPR007712">
    <property type="entry name" value="RelE/ParE_toxin"/>
</dbReference>
<dbReference type="Pfam" id="PF05016">
    <property type="entry name" value="ParE_toxin"/>
    <property type="match status" value="1"/>
</dbReference>
<organism evidence="2 3">
    <name type="scientific">Rheinheimera nanhaiensis E407-8</name>
    <dbReference type="NCBI Taxonomy" id="562729"/>
    <lineage>
        <taxon>Bacteria</taxon>
        <taxon>Pseudomonadati</taxon>
        <taxon>Pseudomonadota</taxon>
        <taxon>Gammaproteobacteria</taxon>
        <taxon>Chromatiales</taxon>
        <taxon>Chromatiaceae</taxon>
        <taxon>Rheinheimera</taxon>
    </lineage>
</organism>
<proteinExistence type="predicted"/>
<evidence type="ECO:0000256" key="1">
    <source>
        <dbReference type="ARBA" id="ARBA00022649"/>
    </source>
</evidence>
<dbReference type="STRING" id="562729.RNAN_0565"/>
<protein>
    <submittedName>
        <fullName evidence="2">Plasmid stabilization system</fullName>
    </submittedName>
</protein>
<dbReference type="InterPro" id="IPR028344">
    <property type="entry name" value="ParE1/4"/>
</dbReference>
<gene>
    <name evidence="2" type="ORF">RNAN_0565</name>
</gene>
<evidence type="ECO:0000313" key="3">
    <source>
        <dbReference type="Proteomes" id="UP000004374"/>
    </source>
</evidence>
<keyword evidence="3" id="KW-1185">Reference proteome</keyword>
<dbReference type="AlphaFoldDB" id="I1DU68"/>
<sequence length="87" mass="10217">MLNIACYTESLWGKKQRDIYLKQLEKRFAWLAENPLLGKHRTDIQQGYYSFPQGQHVIFYLVGQNVIDIIGVLHQQMDVIGYFNAQL</sequence>